<sequence>MIRMEIFTGKALFLPTLLSSPPLEIDLHQLNRCLVVQSWNWNPFIHGQFYDLIELSRIGGSTPDTNYLFMRDYIGKTKEEIESLLMKVFIK</sequence>
<reference evidence="2" key="1">
    <citation type="journal article" date="2022" name="Mol. Ecol. Resour.">
        <title>The genomes of chicory, endive, great burdock and yacon provide insights into Asteraceae palaeo-polyploidization history and plant inulin production.</title>
        <authorList>
            <person name="Fan W."/>
            <person name="Wang S."/>
            <person name="Wang H."/>
            <person name="Wang A."/>
            <person name="Jiang F."/>
            <person name="Liu H."/>
            <person name="Zhao H."/>
            <person name="Xu D."/>
            <person name="Zhang Y."/>
        </authorList>
    </citation>
    <scope>NUCLEOTIDE SEQUENCE [LARGE SCALE GENOMIC DNA]</scope>
    <source>
        <strain evidence="2">cv. Yunnan</strain>
    </source>
</reference>
<evidence type="ECO:0000313" key="2">
    <source>
        <dbReference type="Proteomes" id="UP001056120"/>
    </source>
</evidence>
<protein>
    <submittedName>
        <fullName evidence="1">Uncharacterized protein</fullName>
    </submittedName>
</protein>
<organism evidence="1 2">
    <name type="scientific">Smallanthus sonchifolius</name>
    <dbReference type="NCBI Taxonomy" id="185202"/>
    <lineage>
        <taxon>Eukaryota</taxon>
        <taxon>Viridiplantae</taxon>
        <taxon>Streptophyta</taxon>
        <taxon>Embryophyta</taxon>
        <taxon>Tracheophyta</taxon>
        <taxon>Spermatophyta</taxon>
        <taxon>Magnoliopsida</taxon>
        <taxon>eudicotyledons</taxon>
        <taxon>Gunneridae</taxon>
        <taxon>Pentapetalae</taxon>
        <taxon>asterids</taxon>
        <taxon>campanulids</taxon>
        <taxon>Asterales</taxon>
        <taxon>Asteraceae</taxon>
        <taxon>Asteroideae</taxon>
        <taxon>Heliantheae alliance</taxon>
        <taxon>Millerieae</taxon>
        <taxon>Smallanthus</taxon>
    </lineage>
</organism>
<comment type="caution">
    <text evidence="1">The sequence shown here is derived from an EMBL/GenBank/DDBJ whole genome shotgun (WGS) entry which is preliminary data.</text>
</comment>
<evidence type="ECO:0000313" key="1">
    <source>
        <dbReference type="EMBL" id="KAI3818513.1"/>
    </source>
</evidence>
<proteinExistence type="predicted"/>
<name>A0ACB9JDF6_9ASTR</name>
<accession>A0ACB9JDF6</accession>
<dbReference type="EMBL" id="CM042021">
    <property type="protein sequence ID" value="KAI3818513.1"/>
    <property type="molecule type" value="Genomic_DNA"/>
</dbReference>
<keyword evidence="2" id="KW-1185">Reference proteome</keyword>
<gene>
    <name evidence="1" type="ORF">L1987_12322</name>
</gene>
<dbReference type="Proteomes" id="UP001056120">
    <property type="component" value="Linkage Group LG04"/>
</dbReference>
<reference evidence="1 2" key="2">
    <citation type="journal article" date="2022" name="Mol. Ecol. Resour.">
        <title>The genomes of chicory, endive, great burdock and yacon provide insights into Asteraceae paleo-polyploidization history and plant inulin production.</title>
        <authorList>
            <person name="Fan W."/>
            <person name="Wang S."/>
            <person name="Wang H."/>
            <person name="Wang A."/>
            <person name="Jiang F."/>
            <person name="Liu H."/>
            <person name="Zhao H."/>
            <person name="Xu D."/>
            <person name="Zhang Y."/>
        </authorList>
    </citation>
    <scope>NUCLEOTIDE SEQUENCE [LARGE SCALE GENOMIC DNA]</scope>
    <source>
        <strain evidence="2">cv. Yunnan</strain>
        <tissue evidence="1">Leaves</tissue>
    </source>
</reference>